<dbReference type="OrthoDB" id="7859990at2"/>
<dbReference type="AlphaFoldDB" id="A0A2S0NDV1"/>
<keyword evidence="3" id="KW-1185">Reference proteome</keyword>
<dbReference type="RefSeq" id="WP_106749557.1">
    <property type="nucleotide sequence ID" value="NZ_CP027668.1"/>
</dbReference>
<dbReference type="Proteomes" id="UP000237889">
    <property type="component" value="Chromosome"/>
</dbReference>
<organism evidence="2 3">
    <name type="scientific">Phreatobacter cathodiphilus</name>
    <dbReference type="NCBI Taxonomy" id="1868589"/>
    <lineage>
        <taxon>Bacteria</taxon>
        <taxon>Pseudomonadati</taxon>
        <taxon>Pseudomonadota</taxon>
        <taxon>Alphaproteobacteria</taxon>
        <taxon>Hyphomicrobiales</taxon>
        <taxon>Phreatobacteraceae</taxon>
        <taxon>Phreatobacter</taxon>
    </lineage>
</organism>
<dbReference type="KEGG" id="phr:C6569_14740"/>
<name>A0A2S0NDV1_9HYPH</name>
<accession>A0A2S0NDV1</accession>
<reference evidence="2 3" key="1">
    <citation type="submission" date="2018-03" db="EMBL/GenBank/DDBJ databases">
        <title>Genome sequencing of Phreatobacter sp.</title>
        <authorList>
            <person name="Kim S.-J."/>
            <person name="Heo J."/>
            <person name="Kwon S.-W."/>
        </authorList>
    </citation>
    <scope>NUCLEOTIDE SEQUENCE [LARGE SCALE GENOMIC DNA]</scope>
    <source>
        <strain evidence="2 3">S-12</strain>
    </source>
</reference>
<protein>
    <recommendedName>
        <fullName evidence="4">Peptidase inhibitor I78</fullName>
    </recommendedName>
</protein>
<gene>
    <name evidence="2" type="ORF">C6569_14740</name>
</gene>
<feature type="signal peptide" evidence="1">
    <location>
        <begin position="1"/>
        <end position="28"/>
    </location>
</feature>
<dbReference type="EMBL" id="CP027668">
    <property type="protein sequence ID" value="AVO46216.1"/>
    <property type="molecule type" value="Genomic_DNA"/>
</dbReference>
<evidence type="ECO:0000313" key="2">
    <source>
        <dbReference type="EMBL" id="AVO46216.1"/>
    </source>
</evidence>
<feature type="chain" id="PRO_5015397350" description="Peptidase inhibitor I78" evidence="1">
    <location>
        <begin position="29"/>
        <end position="110"/>
    </location>
</feature>
<sequence>MRLALVSTAVVAAAFLVAAPGSPGMASAQQPPRATGPSQPAFQAAMRHCRRELPVARRFIGLPRATVEARYRVPRGLIVRYCAICTRDFRPNRLSFGLDDRGIVRGASCG</sequence>
<dbReference type="Gene3D" id="3.30.10.10">
    <property type="entry name" value="Trypsin Inhibitor V, subunit A"/>
    <property type="match status" value="1"/>
</dbReference>
<evidence type="ECO:0000313" key="3">
    <source>
        <dbReference type="Proteomes" id="UP000237889"/>
    </source>
</evidence>
<evidence type="ECO:0008006" key="4">
    <source>
        <dbReference type="Google" id="ProtNLM"/>
    </source>
</evidence>
<evidence type="ECO:0000256" key="1">
    <source>
        <dbReference type="SAM" id="SignalP"/>
    </source>
</evidence>
<proteinExistence type="predicted"/>
<keyword evidence="1" id="KW-0732">Signal</keyword>